<dbReference type="EMBL" id="AACS02000005">
    <property type="protein sequence ID" value="EAU82637.2"/>
    <property type="molecule type" value="Genomic_DNA"/>
</dbReference>
<feature type="region of interest" description="Disordered" evidence="1">
    <location>
        <begin position="435"/>
        <end position="462"/>
    </location>
</feature>
<dbReference type="OMA" id="CHTEFTC"/>
<feature type="region of interest" description="Disordered" evidence="1">
    <location>
        <begin position="338"/>
        <end position="359"/>
    </location>
</feature>
<dbReference type="Proteomes" id="UP000001861">
    <property type="component" value="Unassembled WGS sequence"/>
</dbReference>
<dbReference type="RefSeq" id="XP_001839204.2">
    <property type="nucleotide sequence ID" value="XM_001839152.2"/>
</dbReference>
<dbReference type="InParanoid" id="A8P6Q5"/>
<evidence type="ECO:0000256" key="1">
    <source>
        <dbReference type="SAM" id="MobiDB-lite"/>
    </source>
</evidence>
<dbReference type="GeneID" id="6015814"/>
<dbReference type="AlphaFoldDB" id="A8P6Q5"/>
<proteinExistence type="predicted"/>
<feature type="compositionally biased region" description="Basic and acidic residues" evidence="1">
    <location>
        <begin position="536"/>
        <end position="549"/>
    </location>
</feature>
<comment type="caution">
    <text evidence="2">The sequence shown here is derived from an EMBL/GenBank/DDBJ whole genome shotgun (WGS) entry which is preliminary data.</text>
</comment>
<gene>
    <name evidence="2" type="ORF">CC1G_07919</name>
</gene>
<feature type="compositionally biased region" description="Basic and acidic residues" evidence="1">
    <location>
        <begin position="161"/>
        <end position="173"/>
    </location>
</feature>
<sequence>MSSSPARPEHSSPIRSYHMRRSRNRARRSNSYATNRFSSTRKSTNLLNRPSERIQSVLEDLVDELGYPRSMIRSIETRRQQMTLGTILDKIQRESEKPRDLQEEDFLTEIEEAILKSYMEGNNGKLIDEDGNEVEVYFGDESDDSDDDDQSEAEEVDEQGAEEREVEGVHEEESQPIYPSINVVEPNDTPVVEALKAAVESTTARRNSLVTPFPVNRRMRREQQPRDLLRTILERTEGPTPRPESNAIETYAMASPMIVSPLNIATNDTAVKATPKTELVEMASPSAESPAVFRGEQQFGGLQVPVFPFPTRTSKAGSTPYPKRAKVASPVPMDISPIPPTPAPAPAPAANAQPHPFTQSAPAPPTAFTFTYPSNLTIPALSRSTNEVPASHTELKLSDLEPIARKPVAAAPSIAEGRKLGRWDSFQREIGEVGKTVDNKPSGVQGSPKAVRPLGREESSFVEVDRAYERRAKNPRMAGVGYQPYQAAKEREIQQRMEKAALMQKALRQSKELLERKRSMSSLDGSLSSSRKRRLDNKLEQGDNEESARSIRRRCNPLDQTGRKRAGASTQQRWVPSARFDSPTTSSGWAGLGGIVGRFVNWATKA</sequence>
<feature type="compositionally biased region" description="Low complexity" evidence="1">
    <location>
        <begin position="348"/>
        <end position="359"/>
    </location>
</feature>
<feature type="region of interest" description="Disordered" evidence="1">
    <location>
        <begin position="1"/>
        <end position="44"/>
    </location>
</feature>
<reference evidence="2 3" key="1">
    <citation type="journal article" date="2010" name="Proc. Natl. Acad. Sci. U.S.A.">
        <title>Insights into evolution of multicellular fungi from the assembled chromosomes of the mushroom Coprinopsis cinerea (Coprinus cinereus).</title>
        <authorList>
            <person name="Stajich J.E."/>
            <person name="Wilke S.K."/>
            <person name="Ahren D."/>
            <person name="Au C.H."/>
            <person name="Birren B.W."/>
            <person name="Borodovsky M."/>
            <person name="Burns C."/>
            <person name="Canback B."/>
            <person name="Casselton L.A."/>
            <person name="Cheng C.K."/>
            <person name="Deng J."/>
            <person name="Dietrich F.S."/>
            <person name="Fargo D.C."/>
            <person name="Farman M.L."/>
            <person name="Gathman A.C."/>
            <person name="Goldberg J."/>
            <person name="Guigo R."/>
            <person name="Hoegger P.J."/>
            <person name="Hooker J.B."/>
            <person name="Huggins A."/>
            <person name="James T.Y."/>
            <person name="Kamada T."/>
            <person name="Kilaru S."/>
            <person name="Kodira C."/>
            <person name="Kues U."/>
            <person name="Kupfer D."/>
            <person name="Kwan H.S."/>
            <person name="Lomsadze A."/>
            <person name="Li W."/>
            <person name="Lilly W.W."/>
            <person name="Ma L.J."/>
            <person name="Mackey A.J."/>
            <person name="Manning G."/>
            <person name="Martin F."/>
            <person name="Muraguchi H."/>
            <person name="Natvig D.O."/>
            <person name="Palmerini H."/>
            <person name="Ramesh M.A."/>
            <person name="Rehmeyer C.J."/>
            <person name="Roe B.A."/>
            <person name="Shenoy N."/>
            <person name="Stanke M."/>
            <person name="Ter-Hovhannisyan V."/>
            <person name="Tunlid A."/>
            <person name="Velagapudi R."/>
            <person name="Vision T.J."/>
            <person name="Zeng Q."/>
            <person name="Zolan M.E."/>
            <person name="Pukkila P.J."/>
        </authorList>
    </citation>
    <scope>NUCLEOTIDE SEQUENCE [LARGE SCALE GENOMIC DNA]</scope>
    <source>
        <strain evidence="3">Okayama-7 / 130 / ATCC MYA-4618 / FGSC 9003</strain>
    </source>
</reference>
<feature type="compositionally biased region" description="Basic residues" evidence="1">
    <location>
        <begin position="17"/>
        <end position="28"/>
    </location>
</feature>
<dbReference type="KEGG" id="cci:CC1G_07919"/>
<evidence type="ECO:0000313" key="3">
    <source>
        <dbReference type="Proteomes" id="UP000001861"/>
    </source>
</evidence>
<organism evidence="2 3">
    <name type="scientific">Coprinopsis cinerea (strain Okayama-7 / 130 / ATCC MYA-4618 / FGSC 9003)</name>
    <name type="common">Inky cap fungus</name>
    <name type="synonym">Hormographiella aspergillata</name>
    <dbReference type="NCBI Taxonomy" id="240176"/>
    <lineage>
        <taxon>Eukaryota</taxon>
        <taxon>Fungi</taxon>
        <taxon>Dikarya</taxon>
        <taxon>Basidiomycota</taxon>
        <taxon>Agaricomycotina</taxon>
        <taxon>Agaricomycetes</taxon>
        <taxon>Agaricomycetidae</taxon>
        <taxon>Agaricales</taxon>
        <taxon>Agaricineae</taxon>
        <taxon>Psathyrellaceae</taxon>
        <taxon>Coprinopsis</taxon>
    </lineage>
</organism>
<dbReference type="VEuPathDB" id="FungiDB:CC1G_07919"/>
<feature type="compositionally biased region" description="Pro residues" evidence="1">
    <location>
        <begin position="338"/>
        <end position="347"/>
    </location>
</feature>
<feature type="compositionally biased region" description="Acidic residues" evidence="1">
    <location>
        <begin position="137"/>
        <end position="160"/>
    </location>
</feature>
<name>A8P6Q5_COPC7</name>
<feature type="compositionally biased region" description="Low complexity" evidence="1">
    <location>
        <begin position="520"/>
        <end position="529"/>
    </location>
</feature>
<feature type="region of interest" description="Disordered" evidence="1">
    <location>
        <begin position="513"/>
        <end position="587"/>
    </location>
</feature>
<protein>
    <submittedName>
        <fullName evidence="2">Uncharacterized protein</fullName>
    </submittedName>
</protein>
<evidence type="ECO:0000313" key="2">
    <source>
        <dbReference type="EMBL" id="EAU82637.2"/>
    </source>
</evidence>
<accession>A8P6Q5</accession>
<dbReference type="HOGENOM" id="CLU_450550_0_0_1"/>
<keyword evidence="3" id="KW-1185">Reference proteome</keyword>
<feature type="region of interest" description="Disordered" evidence="1">
    <location>
        <begin position="137"/>
        <end position="174"/>
    </location>
</feature>